<organism evidence="2 3">
    <name type="scientific">Pagothenia borchgrevinki</name>
    <name type="common">Bald rockcod</name>
    <name type="synonym">Trematomus borchgrevinki</name>
    <dbReference type="NCBI Taxonomy" id="8213"/>
    <lineage>
        <taxon>Eukaryota</taxon>
        <taxon>Metazoa</taxon>
        <taxon>Chordata</taxon>
        <taxon>Craniata</taxon>
        <taxon>Vertebrata</taxon>
        <taxon>Euteleostomi</taxon>
        <taxon>Actinopterygii</taxon>
        <taxon>Neopterygii</taxon>
        <taxon>Teleostei</taxon>
        <taxon>Neoteleostei</taxon>
        <taxon>Acanthomorphata</taxon>
        <taxon>Eupercaria</taxon>
        <taxon>Perciformes</taxon>
        <taxon>Notothenioidei</taxon>
        <taxon>Nototheniidae</taxon>
        <taxon>Pagothenia</taxon>
    </lineage>
</organism>
<name>A0ABD2GEG4_PAGBO</name>
<feature type="compositionally biased region" description="Low complexity" evidence="1">
    <location>
        <begin position="469"/>
        <end position="492"/>
    </location>
</feature>
<feature type="compositionally biased region" description="Low complexity" evidence="1">
    <location>
        <begin position="188"/>
        <end position="206"/>
    </location>
</feature>
<dbReference type="AlphaFoldDB" id="A0ABD2GEG4"/>
<accession>A0ABD2GEG4</accession>
<feature type="compositionally biased region" description="Acidic residues" evidence="1">
    <location>
        <begin position="305"/>
        <end position="314"/>
    </location>
</feature>
<evidence type="ECO:0008006" key="4">
    <source>
        <dbReference type="Google" id="ProtNLM"/>
    </source>
</evidence>
<reference evidence="2 3" key="1">
    <citation type="journal article" date="2022" name="G3 (Bethesda)">
        <title>Evaluating Illumina-, Nanopore-, and PacBio-based genome assembly strategies with the bald notothen, Trematomus borchgrevinki.</title>
        <authorList>
            <person name="Rayamajhi N."/>
            <person name="Cheng C.C."/>
            <person name="Catchen J.M."/>
        </authorList>
    </citation>
    <scope>NUCLEOTIDE SEQUENCE [LARGE SCALE GENOMIC DNA]</scope>
    <source>
        <strain evidence="2">AGRC-2024</strain>
    </source>
</reference>
<feature type="compositionally biased region" description="Polar residues" evidence="1">
    <location>
        <begin position="49"/>
        <end position="71"/>
    </location>
</feature>
<feature type="compositionally biased region" description="Polar residues" evidence="1">
    <location>
        <begin position="590"/>
        <end position="601"/>
    </location>
</feature>
<feature type="compositionally biased region" description="Basic and acidic residues" evidence="1">
    <location>
        <begin position="241"/>
        <end position="255"/>
    </location>
</feature>
<evidence type="ECO:0000313" key="2">
    <source>
        <dbReference type="EMBL" id="KAL3052504.1"/>
    </source>
</evidence>
<dbReference type="PANTHER" id="PTHR23039">
    <property type="entry name" value="NANCE-HORAN SYNDROME PROTEIN"/>
    <property type="match status" value="1"/>
</dbReference>
<dbReference type="EMBL" id="JBIYXZ010002079">
    <property type="protein sequence ID" value="KAL3052504.1"/>
    <property type="molecule type" value="Genomic_DNA"/>
</dbReference>
<feature type="compositionally biased region" description="Basic and acidic residues" evidence="1">
    <location>
        <begin position="162"/>
        <end position="179"/>
    </location>
</feature>
<evidence type="ECO:0000313" key="3">
    <source>
        <dbReference type="Proteomes" id="UP001619887"/>
    </source>
</evidence>
<feature type="compositionally biased region" description="Low complexity" evidence="1">
    <location>
        <begin position="549"/>
        <end position="573"/>
    </location>
</feature>
<dbReference type="Proteomes" id="UP001619887">
    <property type="component" value="Unassembled WGS sequence"/>
</dbReference>
<dbReference type="PANTHER" id="PTHR23039:SF3">
    <property type="entry name" value="NHS-LIKE PROTEIN 1"/>
    <property type="match status" value="1"/>
</dbReference>
<feature type="compositionally biased region" description="Polar residues" evidence="1">
    <location>
        <begin position="82"/>
        <end position="91"/>
    </location>
</feature>
<feature type="region of interest" description="Disordered" evidence="1">
    <location>
        <begin position="638"/>
        <end position="677"/>
    </location>
</feature>
<feature type="compositionally biased region" description="Polar residues" evidence="1">
    <location>
        <begin position="105"/>
        <end position="122"/>
    </location>
</feature>
<feature type="compositionally biased region" description="Polar residues" evidence="1">
    <location>
        <begin position="654"/>
        <end position="677"/>
    </location>
</feature>
<gene>
    <name evidence="2" type="ORF">OYC64_005113</name>
</gene>
<evidence type="ECO:0000256" key="1">
    <source>
        <dbReference type="SAM" id="MobiDB-lite"/>
    </source>
</evidence>
<keyword evidence="3" id="KW-1185">Reference proteome</keyword>
<dbReference type="Pfam" id="PF15273">
    <property type="entry name" value="NHS"/>
    <property type="match status" value="2"/>
</dbReference>
<dbReference type="InterPro" id="IPR024845">
    <property type="entry name" value="NHS-like"/>
</dbReference>
<proteinExistence type="predicted"/>
<feature type="compositionally biased region" description="Pro residues" evidence="1">
    <location>
        <begin position="13"/>
        <end position="27"/>
    </location>
</feature>
<reference evidence="2 3" key="2">
    <citation type="journal article" date="2024" name="G3 (Bethesda)">
        <title>The genome of the cryopelagic Antarctic bald notothen, Trematomus borchgrevinki.</title>
        <authorList>
            <person name="Rayamajhi N."/>
            <person name="Rivera-Colon A.G."/>
            <person name="Minhas B.F."/>
            <person name="Cheng C.C."/>
            <person name="Catchen J.M."/>
        </authorList>
    </citation>
    <scope>NUCLEOTIDE SEQUENCE [LARGE SCALE GENOMIC DNA]</scope>
    <source>
        <strain evidence="2">AGRC-2024</strain>
    </source>
</reference>
<protein>
    <recommendedName>
        <fullName evidence="4">NHS-like protein 1</fullName>
    </recommendedName>
</protein>
<feature type="compositionally biased region" description="Basic and acidic residues" evidence="1">
    <location>
        <begin position="395"/>
        <end position="405"/>
    </location>
</feature>
<feature type="compositionally biased region" description="Polar residues" evidence="1">
    <location>
        <begin position="493"/>
        <end position="513"/>
    </location>
</feature>
<feature type="region of interest" description="Disordered" evidence="1">
    <location>
        <begin position="1"/>
        <end position="623"/>
    </location>
</feature>
<feature type="compositionally biased region" description="Polar residues" evidence="1">
    <location>
        <begin position="611"/>
        <end position="623"/>
    </location>
</feature>
<comment type="caution">
    <text evidence="2">The sequence shown here is derived from an EMBL/GenBank/DDBJ whole genome shotgun (WGS) entry which is preliminary data.</text>
</comment>
<sequence length="677" mass="71530">MGASALPIHLPRLSPPMGPPPPPPLPACVPSFSSPGFAKAVKDAPKAALSNSPTKSPNPLITPFALQSVQLRSVRRPEKEINGTSGHTKAQGTGPDLLQGLKPLQKSQSLEHPTMIHLSNGSLEDDDSRNSSPSPVSKLLEDFPFDFSITDDTTDSAVVNGRSEDQSDFVLHRREKAEEQTVLPSPPQSSESSPVKQKPPVVSKKPNMSFLHQFSPQPIIEQIPSQHEGPTGPLQTEDQVDALRRQMKEDIKSEQQAEEDTSEISEVQAKSRETSPTITQEERTPAAAGQSSPDHAVYTNGAAHEEEEDEDEGDGTSSTTGSVSSKEDDTGEVFFSSTAESSPVPPANGASEEKMVTPTPTRPRTTEDLFAAIHRGGMQRVGSSCLERSKRKVLGRKETEEDKSRAGSQPQSPPATPTGGSPVMGSPAMASPGMASPGMVSPGMVSPGMASPVMASPGMASPVMASPVMASPGMASPVMASPAMMSPGSTSSLPRQTGSIQRNLRKSSTSSDTFKALLLKKGSRSETSFRMSATEMLRSTGPRTQRTYSESALDSPAASPSSLGSPNSPCSSPGRGKRATDEWSRYDAFSLSSPTASTYSMSGFKYGRSRTPPSAASSKYNARNRMLSSPMTVICEREGELAESEYGDPAESLSGPSAQTRAVLNNSNGTLSGESRS</sequence>